<keyword evidence="1" id="KW-0472">Membrane</keyword>
<evidence type="ECO:0000313" key="3">
    <source>
        <dbReference type="EMBL" id="CEJ74627.1"/>
    </source>
</evidence>
<dbReference type="InterPro" id="IPR005151">
    <property type="entry name" value="Tail-specific_protease"/>
</dbReference>
<keyword evidence="1" id="KW-1133">Transmembrane helix</keyword>
<name>A0ABM9RRE5_PARSO</name>
<keyword evidence="1" id="KW-0812">Transmembrane</keyword>
<dbReference type="RefSeq" id="WP_057545517.1">
    <property type="nucleotide sequence ID" value="NZ_CDNJ01000014.1"/>
</dbReference>
<organism evidence="3 4">
    <name type="scientific">Paraclostridium sordellii</name>
    <name type="common">Clostridium sordellii</name>
    <dbReference type="NCBI Taxonomy" id="1505"/>
    <lineage>
        <taxon>Bacteria</taxon>
        <taxon>Bacillati</taxon>
        <taxon>Bacillota</taxon>
        <taxon>Clostridia</taxon>
        <taxon>Peptostreptococcales</taxon>
        <taxon>Peptostreptococcaceae</taxon>
        <taxon>Paraclostridium</taxon>
    </lineage>
</organism>
<dbReference type="GeneID" id="97538341"/>
<keyword evidence="4" id="KW-1185">Reference proteome</keyword>
<sequence length="437" mass="49901">MKKIVGRWIFFGLVVIVISILFISKDREHIITGNPDIDCIISREDIKADRDDMVKIMESTHPIFLDEVPKVYYDAKAEFLKNTNKKMTLGEFRIEISKYLSSIDDSHTSIGWVGAEFLDINWKYIDKKLTLLDKNNKPTKKFVTSINNVNIEDILKVIDKTFPKENYVDEYMNNSTLSKEKLVLCSAGVDVSDDIVLSVNDGKNEEEIKVGFINYNKGGNNLSNDIYINDLGNKTVYIRLGFCEDNYYISKINTYLRENLDDIKHVIIDVRDNPGGDSTAFEKILQALDIKAGNFGGITRVSDIATKFYPDLNSMEYKEFERYNNVVKNENIEVYVIMNESSFSSAQWVATLVSDGKFGTLLGKPSRNRPSSFGNSPSFELAKTKLMGQISITKWLRPDASKDQEETIEPDIRVEDWQDPLEKTLKLIEGKEDLSNM</sequence>
<dbReference type="SUPFAM" id="SSF52096">
    <property type="entry name" value="ClpP/crotonase"/>
    <property type="match status" value="1"/>
</dbReference>
<evidence type="ECO:0000256" key="1">
    <source>
        <dbReference type="SAM" id="Phobius"/>
    </source>
</evidence>
<accession>A0ABM9RRE5</accession>
<reference evidence="3 4" key="1">
    <citation type="submission" date="2014-11" db="EMBL/GenBank/DDBJ databases">
        <authorList>
            <person name="Aslett M.A."/>
            <person name="De Silva N."/>
        </authorList>
    </citation>
    <scope>NUCLEOTIDE SEQUENCE [LARGE SCALE GENOMIC DNA]</scope>
    <source>
        <strain evidence="3 4">ATCC9714</strain>
    </source>
</reference>
<dbReference type="InterPro" id="IPR029045">
    <property type="entry name" value="ClpP/crotonase-like_dom_sf"/>
</dbReference>
<dbReference type="GO" id="GO:0008233">
    <property type="term" value="F:peptidase activity"/>
    <property type="evidence" value="ECO:0007669"/>
    <property type="project" value="UniProtKB-KW"/>
</dbReference>
<dbReference type="GO" id="GO:0006508">
    <property type="term" value="P:proteolysis"/>
    <property type="evidence" value="ECO:0007669"/>
    <property type="project" value="UniProtKB-KW"/>
</dbReference>
<keyword evidence="3" id="KW-0378">Hydrolase</keyword>
<dbReference type="Pfam" id="PF03572">
    <property type="entry name" value="Peptidase_S41"/>
    <property type="match status" value="1"/>
</dbReference>
<evidence type="ECO:0000313" key="4">
    <source>
        <dbReference type="Proteomes" id="UP000032811"/>
    </source>
</evidence>
<gene>
    <name evidence="3" type="ORF">ATCC9714_25151</name>
</gene>
<dbReference type="EMBL" id="LN679998">
    <property type="protein sequence ID" value="CEJ74627.1"/>
    <property type="molecule type" value="Genomic_DNA"/>
</dbReference>
<protein>
    <submittedName>
        <fullName evidence="3">Carboxy-terminal processing protease</fullName>
    </submittedName>
</protein>
<evidence type="ECO:0000259" key="2">
    <source>
        <dbReference type="Pfam" id="PF03572"/>
    </source>
</evidence>
<feature type="transmembrane region" description="Helical" evidence="1">
    <location>
        <begin position="7"/>
        <end position="24"/>
    </location>
</feature>
<dbReference type="Gene3D" id="3.90.226.10">
    <property type="entry name" value="2-enoyl-CoA Hydratase, Chain A, domain 1"/>
    <property type="match status" value="1"/>
</dbReference>
<dbReference type="Proteomes" id="UP000032811">
    <property type="component" value="Chromosome 1"/>
</dbReference>
<feature type="domain" description="Tail specific protease" evidence="2">
    <location>
        <begin position="249"/>
        <end position="414"/>
    </location>
</feature>
<proteinExistence type="predicted"/>
<keyword evidence="3" id="KW-0645">Protease</keyword>